<evidence type="ECO:0000256" key="5">
    <source>
        <dbReference type="ARBA" id="ARBA00023002"/>
    </source>
</evidence>
<dbReference type="InterPro" id="IPR036396">
    <property type="entry name" value="Cyt_P450_sf"/>
</dbReference>
<sequence>MGTKTVDTLWLISLAAKCRGFTALTLFSSAAISILLLTWVATLFLFWAYPGGPAWGTYWFKRGLSFRNRASTIPGPRGLPLFGSISIMTSLAHHKIAAAAYQLGAKRLMAYSLGQTRVIVTCNSDVAKEILSSSVFADRPIKESAYSLLFNRAIVQAVKFLLHQREISEDG</sequence>
<dbReference type="AlphaFoldDB" id="A0A7N0RAW7"/>
<evidence type="ECO:0000256" key="2">
    <source>
        <dbReference type="ARBA" id="ARBA00010617"/>
    </source>
</evidence>
<keyword evidence="8" id="KW-0812">Transmembrane</keyword>
<keyword evidence="10" id="KW-1185">Reference proteome</keyword>
<dbReference type="OMA" id="IYKARFH"/>
<reference evidence="9" key="1">
    <citation type="submission" date="2021-01" db="UniProtKB">
        <authorList>
            <consortium name="EnsemblPlants"/>
        </authorList>
    </citation>
    <scope>IDENTIFICATION</scope>
</reference>
<keyword evidence="3" id="KW-0349">Heme</keyword>
<protein>
    <submittedName>
        <fullName evidence="9">Uncharacterized protein</fullName>
    </submittedName>
</protein>
<keyword evidence="8" id="KW-1133">Transmembrane helix</keyword>
<evidence type="ECO:0000313" key="9">
    <source>
        <dbReference type="EnsemblPlants" id="Kaladp0007s0001.1.v1.1"/>
    </source>
</evidence>
<dbReference type="EnsemblPlants" id="Kaladp0007s0001.1.v1.1">
    <property type="protein sequence ID" value="Kaladp0007s0001.1.v1.1"/>
    <property type="gene ID" value="Kaladp0007s0001.v1.1"/>
</dbReference>
<organism evidence="9 10">
    <name type="scientific">Kalanchoe fedtschenkoi</name>
    <name type="common">Lavender scallops</name>
    <name type="synonym">South American air plant</name>
    <dbReference type="NCBI Taxonomy" id="63787"/>
    <lineage>
        <taxon>Eukaryota</taxon>
        <taxon>Viridiplantae</taxon>
        <taxon>Streptophyta</taxon>
        <taxon>Embryophyta</taxon>
        <taxon>Tracheophyta</taxon>
        <taxon>Spermatophyta</taxon>
        <taxon>Magnoliopsida</taxon>
        <taxon>eudicotyledons</taxon>
        <taxon>Gunneridae</taxon>
        <taxon>Pentapetalae</taxon>
        <taxon>Saxifragales</taxon>
        <taxon>Crassulaceae</taxon>
        <taxon>Kalanchoe</taxon>
    </lineage>
</organism>
<dbReference type="Gene3D" id="1.10.630.10">
    <property type="entry name" value="Cytochrome P450"/>
    <property type="match status" value="1"/>
</dbReference>
<dbReference type="PANTHER" id="PTHR47946:SF23">
    <property type="entry name" value="CYTOCHROME P450 78A9"/>
    <property type="match status" value="1"/>
</dbReference>
<name>A0A7N0RAW7_KALFE</name>
<dbReference type="Gramene" id="Kaladp0007s0001.1.v1.1">
    <property type="protein sequence ID" value="Kaladp0007s0001.1.v1.1"/>
    <property type="gene ID" value="Kaladp0007s0001.v1.1"/>
</dbReference>
<evidence type="ECO:0000256" key="1">
    <source>
        <dbReference type="ARBA" id="ARBA00001971"/>
    </source>
</evidence>
<keyword evidence="8" id="KW-0472">Membrane</keyword>
<dbReference type="Proteomes" id="UP000594263">
    <property type="component" value="Unplaced"/>
</dbReference>
<dbReference type="InterPro" id="IPR051996">
    <property type="entry name" value="Cytochrome_P450_78A"/>
</dbReference>
<dbReference type="GO" id="GO:0020037">
    <property type="term" value="F:heme binding"/>
    <property type="evidence" value="ECO:0007669"/>
    <property type="project" value="InterPro"/>
</dbReference>
<keyword evidence="6" id="KW-0408">Iron</keyword>
<feature type="transmembrane region" description="Helical" evidence="8">
    <location>
        <begin position="21"/>
        <end position="49"/>
    </location>
</feature>
<keyword evidence="7" id="KW-0503">Monooxygenase</keyword>
<dbReference type="GO" id="GO:0016705">
    <property type="term" value="F:oxidoreductase activity, acting on paired donors, with incorporation or reduction of molecular oxygen"/>
    <property type="evidence" value="ECO:0007669"/>
    <property type="project" value="InterPro"/>
</dbReference>
<dbReference type="PANTHER" id="PTHR47946">
    <property type="entry name" value="CYTOCHROME P450 78A7-RELATED"/>
    <property type="match status" value="1"/>
</dbReference>
<keyword evidence="4" id="KW-0479">Metal-binding</keyword>
<evidence type="ECO:0000313" key="10">
    <source>
        <dbReference type="Proteomes" id="UP000594263"/>
    </source>
</evidence>
<evidence type="ECO:0000256" key="7">
    <source>
        <dbReference type="ARBA" id="ARBA00023033"/>
    </source>
</evidence>
<evidence type="ECO:0000256" key="6">
    <source>
        <dbReference type="ARBA" id="ARBA00023004"/>
    </source>
</evidence>
<evidence type="ECO:0000256" key="3">
    <source>
        <dbReference type="ARBA" id="ARBA00022617"/>
    </source>
</evidence>
<comment type="similarity">
    <text evidence="2">Belongs to the cytochrome P450 family.</text>
</comment>
<evidence type="ECO:0000256" key="8">
    <source>
        <dbReference type="SAM" id="Phobius"/>
    </source>
</evidence>
<dbReference type="GO" id="GO:0005506">
    <property type="term" value="F:iron ion binding"/>
    <property type="evidence" value="ECO:0007669"/>
    <property type="project" value="InterPro"/>
</dbReference>
<accession>A0A7N0RAW7</accession>
<comment type="cofactor">
    <cofactor evidence="1">
        <name>heme</name>
        <dbReference type="ChEBI" id="CHEBI:30413"/>
    </cofactor>
</comment>
<dbReference type="SUPFAM" id="SSF48264">
    <property type="entry name" value="Cytochrome P450"/>
    <property type="match status" value="1"/>
</dbReference>
<keyword evidence="5" id="KW-0560">Oxidoreductase</keyword>
<proteinExistence type="inferred from homology"/>
<evidence type="ECO:0000256" key="4">
    <source>
        <dbReference type="ARBA" id="ARBA00022723"/>
    </source>
</evidence>
<dbReference type="GO" id="GO:0004497">
    <property type="term" value="F:monooxygenase activity"/>
    <property type="evidence" value="ECO:0007669"/>
    <property type="project" value="UniProtKB-KW"/>
</dbReference>